<proteinExistence type="predicted"/>
<evidence type="ECO:0000313" key="1">
    <source>
        <dbReference type="EMBL" id="KKK52769.1"/>
    </source>
</evidence>
<gene>
    <name evidence="1" type="ORF">LCGC14_3101560</name>
</gene>
<dbReference type="EMBL" id="LAZR01066851">
    <property type="protein sequence ID" value="KKK52769.1"/>
    <property type="molecule type" value="Genomic_DNA"/>
</dbReference>
<protein>
    <submittedName>
        <fullName evidence="1">Uncharacterized protein</fullName>
    </submittedName>
</protein>
<sequence length="74" mass="8641">MRIRMRIDEVGSIWIGYKGEEYTGVPHELETVEEQKRMTGFNAAMPVSSLVHILSDRFDTDITNKLVWIELEEE</sequence>
<name>A0A0F8YF43_9ZZZZ</name>
<accession>A0A0F8YF43</accession>
<reference evidence="1" key="1">
    <citation type="journal article" date="2015" name="Nature">
        <title>Complex archaea that bridge the gap between prokaryotes and eukaryotes.</title>
        <authorList>
            <person name="Spang A."/>
            <person name="Saw J.H."/>
            <person name="Jorgensen S.L."/>
            <person name="Zaremba-Niedzwiedzka K."/>
            <person name="Martijn J."/>
            <person name="Lind A.E."/>
            <person name="van Eijk R."/>
            <person name="Schleper C."/>
            <person name="Guy L."/>
            <person name="Ettema T.J."/>
        </authorList>
    </citation>
    <scope>NUCLEOTIDE SEQUENCE</scope>
</reference>
<organism evidence="1">
    <name type="scientific">marine sediment metagenome</name>
    <dbReference type="NCBI Taxonomy" id="412755"/>
    <lineage>
        <taxon>unclassified sequences</taxon>
        <taxon>metagenomes</taxon>
        <taxon>ecological metagenomes</taxon>
    </lineage>
</organism>
<comment type="caution">
    <text evidence="1">The sequence shown here is derived from an EMBL/GenBank/DDBJ whole genome shotgun (WGS) entry which is preliminary data.</text>
</comment>
<dbReference type="AlphaFoldDB" id="A0A0F8YF43"/>